<dbReference type="GO" id="GO:0016787">
    <property type="term" value="F:hydrolase activity"/>
    <property type="evidence" value="ECO:0007669"/>
    <property type="project" value="UniProtKB-KW"/>
</dbReference>
<comment type="caution">
    <text evidence="1">The sequence shown here is derived from an EMBL/GenBank/DDBJ whole genome shotgun (WGS) entry which is preliminary data.</text>
</comment>
<dbReference type="EC" id="3.1.2.-" evidence="1"/>
<dbReference type="CDD" id="cd00586">
    <property type="entry name" value="4HBT"/>
    <property type="match status" value="1"/>
</dbReference>
<proteinExistence type="predicted"/>
<accession>A0ABU1BGN5</accession>
<dbReference type="Proteomes" id="UP001226574">
    <property type="component" value="Unassembled WGS sequence"/>
</dbReference>
<dbReference type="SUPFAM" id="SSF54637">
    <property type="entry name" value="Thioesterase/thiol ester dehydrase-isomerase"/>
    <property type="match status" value="1"/>
</dbReference>
<name>A0ABU1BGN5_PSEHA</name>
<organism evidence="1 2">
    <name type="scientific">Pseudoalteromonas haloplanktis</name>
    <name type="common">Alteromonas haloplanktis</name>
    <dbReference type="NCBI Taxonomy" id="228"/>
    <lineage>
        <taxon>Bacteria</taxon>
        <taxon>Pseudomonadati</taxon>
        <taxon>Pseudomonadota</taxon>
        <taxon>Gammaproteobacteria</taxon>
        <taxon>Alteromonadales</taxon>
        <taxon>Pseudoalteromonadaceae</taxon>
        <taxon>Pseudoalteromonas</taxon>
    </lineage>
</organism>
<protein>
    <submittedName>
        <fullName evidence="1">Thioesterase family protein</fullName>
        <ecNumber evidence="1">3.1.2.-</ecNumber>
    </submittedName>
</protein>
<dbReference type="Gene3D" id="3.10.129.10">
    <property type="entry name" value="Hotdog Thioesterase"/>
    <property type="match status" value="1"/>
</dbReference>
<keyword evidence="2" id="KW-1185">Reference proteome</keyword>
<evidence type="ECO:0000313" key="2">
    <source>
        <dbReference type="Proteomes" id="UP001226574"/>
    </source>
</evidence>
<dbReference type="Pfam" id="PF13279">
    <property type="entry name" value="4HBT_2"/>
    <property type="match status" value="1"/>
</dbReference>
<gene>
    <name evidence="1" type="ORF">RC083_17725</name>
</gene>
<dbReference type="RefSeq" id="WP_016709101.1">
    <property type="nucleotide sequence ID" value="NZ_JAVIFY010000015.1"/>
</dbReference>
<dbReference type="InterPro" id="IPR029069">
    <property type="entry name" value="HotDog_dom_sf"/>
</dbReference>
<reference evidence="1 2" key="1">
    <citation type="submission" date="2023-08" db="EMBL/GenBank/DDBJ databases">
        <title>Pseudoalteromonas haloplanktis LL1 genome.</title>
        <authorList>
            <person name="Wu S."/>
        </authorList>
    </citation>
    <scope>NUCLEOTIDE SEQUENCE [LARGE SCALE GENOMIC DNA]</scope>
    <source>
        <strain evidence="1 2">LL1</strain>
    </source>
</reference>
<evidence type="ECO:0000313" key="1">
    <source>
        <dbReference type="EMBL" id="MDQ9093422.1"/>
    </source>
</evidence>
<dbReference type="EMBL" id="JAVIFY010000015">
    <property type="protein sequence ID" value="MDQ9093422.1"/>
    <property type="molecule type" value="Genomic_DNA"/>
</dbReference>
<keyword evidence="1" id="KW-0378">Hydrolase</keyword>
<sequence length="134" mass="15286">MFIEKITPRFSETDVLGHINNTVLPVWFEAARAPIFRFFTPDLNPYDWKLIIAKVEVSFLAELFYGHDVQVKSSIEHIGSSSFVIRQEAFQQERCCAIGKTVMVRYDFSAKSATPLSTQEKEALQTHLDSQSPT</sequence>